<dbReference type="SUPFAM" id="SSF51735">
    <property type="entry name" value="NAD(P)-binding Rossmann-fold domains"/>
    <property type="match status" value="1"/>
</dbReference>
<reference evidence="4 5" key="1">
    <citation type="submission" date="2019-04" db="EMBL/GenBank/DDBJ databases">
        <title>Taxonomy of novel Haliea sp. from mangrove soil of West Coast of India.</title>
        <authorList>
            <person name="Verma A."/>
            <person name="Kumar P."/>
            <person name="Krishnamurthi S."/>
        </authorList>
    </citation>
    <scope>NUCLEOTIDE SEQUENCE [LARGE SCALE GENOMIC DNA]</scope>
    <source>
        <strain evidence="4 5">SAOS-164</strain>
    </source>
</reference>
<dbReference type="Proteomes" id="UP000298050">
    <property type="component" value="Unassembled WGS sequence"/>
</dbReference>
<dbReference type="InterPro" id="IPR036291">
    <property type="entry name" value="NAD(P)-bd_dom_sf"/>
</dbReference>
<dbReference type="GO" id="GO:0016491">
    <property type="term" value="F:oxidoreductase activity"/>
    <property type="evidence" value="ECO:0007669"/>
    <property type="project" value="UniProtKB-KW"/>
</dbReference>
<sequence>MGDTINVCVCVPLDSDTRTAAEHAATERAFQALEPRLRFTYAAYSDPPEIRALRGQPDYARARELLPPPAPALRDALREADIAFAIDLPFDMHELAPRLRWVQSIGAGIGQLQSCGLDRLGAALTSGAGIASPAIAEFVIARILAHWKLFDRYAQMQAEHRWETVYGHSLAGSVLGIVGLGAIGEATAQRAHALGMRVIATRRDPASGAPPSVEALYRPAQLPELLGAADAVVLCAAETAQTYRLFDREAFAAMRPGSYFCNVSRGSLVDEDALREALCSGHLGGASIDVTVAEPLPANSPLWDTPNLHISPHSAGSLDHFFDRAWELFLDNMRRYLAGEPMRNQCSNRREEHAG</sequence>
<dbReference type="Gene3D" id="3.40.50.720">
    <property type="entry name" value="NAD(P)-binding Rossmann-like Domain"/>
    <property type="match status" value="2"/>
</dbReference>
<dbReference type="Pfam" id="PF02826">
    <property type="entry name" value="2-Hacid_dh_C"/>
    <property type="match status" value="1"/>
</dbReference>
<dbReference type="InterPro" id="IPR006140">
    <property type="entry name" value="D-isomer_DH_NAD-bd"/>
</dbReference>
<evidence type="ECO:0000313" key="4">
    <source>
        <dbReference type="EMBL" id="TGD74745.1"/>
    </source>
</evidence>
<accession>A0A4Z0M616</accession>
<keyword evidence="1" id="KW-0560">Oxidoreductase</keyword>
<evidence type="ECO:0000256" key="2">
    <source>
        <dbReference type="ARBA" id="ARBA00023027"/>
    </source>
</evidence>
<comment type="caution">
    <text evidence="4">The sequence shown here is derived from an EMBL/GenBank/DDBJ whole genome shotgun (WGS) entry which is preliminary data.</text>
</comment>
<name>A0A4Z0M616_9GAMM</name>
<dbReference type="SUPFAM" id="SSF52283">
    <property type="entry name" value="Formate/glycerate dehydrogenase catalytic domain-like"/>
    <property type="match status" value="1"/>
</dbReference>
<evidence type="ECO:0000259" key="3">
    <source>
        <dbReference type="Pfam" id="PF02826"/>
    </source>
</evidence>
<evidence type="ECO:0000256" key="1">
    <source>
        <dbReference type="ARBA" id="ARBA00023002"/>
    </source>
</evidence>
<dbReference type="CDD" id="cd05300">
    <property type="entry name" value="2-Hacid_dh_1"/>
    <property type="match status" value="1"/>
</dbReference>
<dbReference type="OrthoDB" id="9787219at2"/>
<dbReference type="RefSeq" id="WP_135441802.1">
    <property type="nucleotide sequence ID" value="NZ_SRLE01000005.1"/>
</dbReference>
<dbReference type="AlphaFoldDB" id="A0A4Z0M616"/>
<keyword evidence="2" id="KW-0520">NAD</keyword>
<dbReference type="GO" id="GO:0051287">
    <property type="term" value="F:NAD binding"/>
    <property type="evidence" value="ECO:0007669"/>
    <property type="project" value="InterPro"/>
</dbReference>
<keyword evidence="5" id="KW-1185">Reference proteome</keyword>
<dbReference type="PANTHER" id="PTHR43333">
    <property type="entry name" value="2-HACID_DH_C DOMAIN-CONTAINING PROTEIN"/>
    <property type="match status" value="1"/>
</dbReference>
<feature type="domain" description="D-isomer specific 2-hydroxyacid dehydrogenase NAD-binding" evidence="3">
    <location>
        <begin position="141"/>
        <end position="315"/>
    </location>
</feature>
<evidence type="ECO:0000313" key="5">
    <source>
        <dbReference type="Proteomes" id="UP000298050"/>
    </source>
</evidence>
<dbReference type="EMBL" id="SRLE01000005">
    <property type="protein sequence ID" value="TGD74745.1"/>
    <property type="molecule type" value="Genomic_DNA"/>
</dbReference>
<dbReference type="PANTHER" id="PTHR43333:SF1">
    <property type="entry name" value="D-ISOMER SPECIFIC 2-HYDROXYACID DEHYDROGENASE NAD-BINDING DOMAIN-CONTAINING PROTEIN"/>
    <property type="match status" value="1"/>
</dbReference>
<proteinExistence type="predicted"/>
<gene>
    <name evidence="4" type="ORF">E4634_05975</name>
</gene>
<organism evidence="4 5">
    <name type="scientific">Mangrovimicrobium sediminis</name>
    <dbReference type="NCBI Taxonomy" id="2562682"/>
    <lineage>
        <taxon>Bacteria</taxon>
        <taxon>Pseudomonadati</taxon>
        <taxon>Pseudomonadota</taxon>
        <taxon>Gammaproteobacteria</taxon>
        <taxon>Cellvibrionales</taxon>
        <taxon>Halieaceae</taxon>
        <taxon>Mangrovimicrobium</taxon>
    </lineage>
</organism>
<protein>
    <submittedName>
        <fullName evidence="4">D-2-hydroxyacid dehydrogenase</fullName>
    </submittedName>
</protein>